<dbReference type="EMBL" id="VHII01000021">
    <property type="protein sequence ID" value="KAF1374123.1"/>
    <property type="molecule type" value="Genomic_DNA"/>
</dbReference>
<evidence type="ECO:0000256" key="1">
    <source>
        <dbReference type="SAM" id="MobiDB-lite"/>
    </source>
</evidence>
<feature type="compositionally biased region" description="Basic and acidic residues" evidence="1">
    <location>
        <begin position="104"/>
        <end position="113"/>
    </location>
</feature>
<evidence type="ECO:0000313" key="3">
    <source>
        <dbReference type="Proteomes" id="UP000465112"/>
    </source>
</evidence>
<accession>A0A6A5EDV5</accession>
<gene>
    <name evidence="2" type="ORF">PFLUV_G00245990</name>
</gene>
<protein>
    <submittedName>
        <fullName evidence="2">Uncharacterized protein</fullName>
    </submittedName>
</protein>
<name>A0A6A5EDV5_PERFL</name>
<comment type="caution">
    <text evidence="2">The sequence shown here is derived from an EMBL/GenBank/DDBJ whole genome shotgun (WGS) entry which is preliminary data.</text>
</comment>
<dbReference type="Proteomes" id="UP000465112">
    <property type="component" value="Chromosome 21"/>
</dbReference>
<feature type="region of interest" description="Disordered" evidence="1">
    <location>
        <begin position="90"/>
        <end position="149"/>
    </location>
</feature>
<feature type="compositionally biased region" description="Basic and acidic residues" evidence="1">
    <location>
        <begin position="271"/>
        <end position="281"/>
    </location>
</feature>
<feature type="region of interest" description="Disordered" evidence="1">
    <location>
        <begin position="1"/>
        <end position="76"/>
    </location>
</feature>
<reference evidence="2 3" key="1">
    <citation type="submission" date="2019-06" db="EMBL/GenBank/DDBJ databases">
        <title>A chromosome-scale genome assembly of the European perch, Perca fluviatilis.</title>
        <authorList>
            <person name="Roques C."/>
            <person name="Zahm M."/>
            <person name="Cabau C."/>
            <person name="Klopp C."/>
            <person name="Bouchez O."/>
            <person name="Donnadieu C."/>
            <person name="Kuhl H."/>
            <person name="Gislard M."/>
            <person name="Guendouz S."/>
            <person name="Journot L."/>
            <person name="Haffray P."/>
            <person name="Bestin A."/>
            <person name="Morvezen R."/>
            <person name="Feron R."/>
            <person name="Wen M."/>
            <person name="Jouanno E."/>
            <person name="Herpin A."/>
            <person name="Schartl M."/>
            <person name="Postlethwait J."/>
            <person name="Schaerlinger B."/>
            <person name="Chardard D."/>
            <person name="Lecocq T."/>
            <person name="Poncet C."/>
            <person name="Jaffrelo L."/>
            <person name="Lampietro C."/>
            <person name="Guiguen Y."/>
        </authorList>
    </citation>
    <scope>NUCLEOTIDE SEQUENCE [LARGE SCALE GENOMIC DNA]</scope>
    <source>
        <tissue evidence="2">Blood</tissue>
    </source>
</reference>
<feature type="compositionally biased region" description="Basic and acidic residues" evidence="1">
    <location>
        <begin position="307"/>
        <end position="316"/>
    </location>
</feature>
<evidence type="ECO:0000313" key="2">
    <source>
        <dbReference type="EMBL" id="KAF1374123.1"/>
    </source>
</evidence>
<sequence length="316" mass="33837">MCTAERSPGETSSGLGGQRPVRLRRGHLAGGPGRPRRPSGHKPAQGKGQEGLLRHQQQHQDEEDVRRQIVYVGVRRERRRGVRDGVLLRHVPEDCVPAAGQSVPDRKQRDERGAGGGGAPADRGGTRPRPREADRLGQRASGSRGEGCGCRFRRTFQLHEAEQSHAVPDPAGLSVCGDQQGHQVAPGGRQGCPRYRLLAAGRGDCSPAPGPDGGQTQPLHVRLRGRPVRRGPRPLPDGGRPLGHGHHAGLQLRPEDPAHPHGGQHRGGRRGPSEERLRGEAGDGAGLLRGEHRRASSSSAGMKALQGRRDRSVAAR</sequence>
<feature type="compositionally biased region" description="Basic and acidic residues" evidence="1">
    <location>
        <begin position="58"/>
        <end position="67"/>
    </location>
</feature>
<organism evidence="2 3">
    <name type="scientific">Perca fluviatilis</name>
    <name type="common">European perch</name>
    <dbReference type="NCBI Taxonomy" id="8168"/>
    <lineage>
        <taxon>Eukaryota</taxon>
        <taxon>Metazoa</taxon>
        <taxon>Chordata</taxon>
        <taxon>Craniata</taxon>
        <taxon>Vertebrata</taxon>
        <taxon>Euteleostomi</taxon>
        <taxon>Actinopterygii</taxon>
        <taxon>Neopterygii</taxon>
        <taxon>Teleostei</taxon>
        <taxon>Neoteleostei</taxon>
        <taxon>Acanthomorphata</taxon>
        <taxon>Eupercaria</taxon>
        <taxon>Perciformes</taxon>
        <taxon>Percoidei</taxon>
        <taxon>Percidae</taxon>
        <taxon>Percinae</taxon>
        <taxon>Perca</taxon>
    </lineage>
</organism>
<feature type="compositionally biased region" description="Basic residues" evidence="1">
    <location>
        <begin position="221"/>
        <end position="232"/>
    </location>
</feature>
<feature type="region of interest" description="Disordered" evidence="1">
    <location>
        <begin position="161"/>
        <end position="316"/>
    </location>
</feature>
<dbReference type="AlphaFoldDB" id="A0A6A5EDV5"/>
<proteinExistence type="predicted"/>
<keyword evidence="3" id="KW-1185">Reference proteome</keyword>